<gene>
    <name evidence="1" type="ORF">CLV71_105278</name>
</gene>
<dbReference type="Proteomes" id="UP000294927">
    <property type="component" value="Unassembled WGS sequence"/>
</dbReference>
<comment type="caution">
    <text evidence="1">The sequence shown here is derived from an EMBL/GenBank/DDBJ whole genome shotgun (WGS) entry which is preliminary data.</text>
</comment>
<dbReference type="EMBL" id="SOCP01000005">
    <property type="protein sequence ID" value="TDV52147.1"/>
    <property type="molecule type" value="Genomic_DNA"/>
</dbReference>
<name>A0A4R7VSE6_9PSEU</name>
<proteinExistence type="predicted"/>
<protein>
    <submittedName>
        <fullName evidence="1">Uncharacterized protein</fullName>
    </submittedName>
</protein>
<keyword evidence="2" id="KW-1185">Reference proteome</keyword>
<evidence type="ECO:0000313" key="1">
    <source>
        <dbReference type="EMBL" id="TDV52147.1"/>
    </source>
</evidence>
<organism evidence="1 2">
    <name type="scientific">Actinophytocola oryzae</name>
    <dbReference type="NCBI Taxonomy" id="502181"/>
    <lineage>
        <taxon>Bacteria</taxon>
        <taxon>Bacillati</taxon>
        <taxon>Actinomycetota</taxon>
        <taxon>Actinomycetes</taxon>
        <taxon>Pseudonocardiales</taxon>
        <taxon>Pseudonocardiaceae</taxon>
    </lineage>
</organism>
<accession>A0A4R7VSE6</accession>
<evidence type="ECO:0000313" key="2">
    <source>
        <dbReference type="Proteomes" id="UP000294927"/>
    </source>
</evidence>
<dbReference type="AlphaFoldDB" id="A0A4R7VSE6"/>
<reference evidence="1 2" key="1">
    <citation type="submission" date="2019-03" db="EMBL/GenBank/DDBJ databases">
        <title>Genomic Encyclopedia of Archaeal and Bacterial Type Strains, Phase II (KMG-II): from individual species to whole genera.</title>
        <authorList>
            <person name="Goeker M."/>
        </authorList>
    </citation>
    <scope>NUCLEOTIDE SEQUENCE [LARGE SCALE GENOMIC DNA]</scope>
    <source>
        <strain evidence="1 2">DSM 45499</strain>
    </source>
</reference>
<sequence>MLRDIWHAREQTAAELPQHGHGKACKAMRHVGFDEVDDDLRAAWRSKLEREGKLGGNTVADLLAEQRSGAE</sequence>